<feature type="signal peptide" evidence="3">
    <location>
        <begin position="1"/>
        <end position="22"/>
    </location>
</feature>
<dbReference type="PANTHER" id="PTHR34997:SF1">
    <property type="entry name" value="PEPTIDOGLYCAN-BINDING LYSIN DOMAIN"/>
    <property type="match status" value="1"/>
</dbReference>
<organism evidence="5 6">
    <name type="scientific">Trametes cubensis</name>
    <dbReference type="NCBI Taxonomy" id="1111947"/>
    <lineage>
        <taxon>Eukaryota</taxon>
        <taxon>Fungi</taxon>
        <taxon>Dikarya</taxon>
        <taxon>Basidiomycota</taxon>
        <taxon>Agaricomycotina</taxon>
        <taxon>Agaricomycetes</taxon>
        <taxon>Polyporales</taxon>
        <taxon>Polyporaceae</taxon>
        <taxon>Trametes</taxon>
    </lineage>
</organism>
<feature type="domain" description="LysM" evidence="4">
    <location>
        <begin position="85"/>
        <end position="131"/>
    </location>
</feature>
<keyword evidence="6" id="KW-1185">Reference proteome</keyword>
<evidence type="ECO:0000259" key="4">
    <source>
        <dbReference type="PROSITE" id="PS51782"/>
    </source>
</evidence>
<dbReference type="SMART" id="SM00257">
    <property type="entry name" value="LysM"/>
    <property type="match status" value="2"/>
</dbReference>
<evidence type="ECO:0000256" key="2">
    <source>
        <dbReference type="ARBA" id="ARBA00023026"/>
    </source>
</evidence>
<keyword evidence="3" id="KW-0732">Signal</keyword>
<sequence length="142" mass="14490">MFARSAFAVAVVAVVASCGVYAQEPNCARNYTVALGDTCDGISAKTNTSTYQLATVNADKIDAACDNLAVGEPLCLGIIGQDCDVVHVVASGDNCDAIAISAGTTDAILLANNPNVNSECTNIYPGEVLCTATELVYTSTSS</sequence>
<feature type="chain" id="PRO_5042123378" description="LysM domain-containing protein" evidence="3">
    <location>
        <begin position="23"/>
        <end position="142"/>
    </location>
</feature>
<dbReference type="Gene3D" id="3.10.350.10">
    <property type="entry name" value="LysM domain"/>
    <property type="match status" value="2"/>
</dbReference>
<dbReference type="PROSITE" id="PS51782">
    <property type="entry name" value="LYSM"/>
    <property type="match status" value="2"/>
</dbReference>
<comment type="caution">
    <text evidence="5">The sequence shown here is derived from an EMBL/GenBank/DDBJ whole genome shotgun (WGS) entry which is preliminary data.</text>
</comment>
<dbReference type="GO" id="GO:0008061">
    <property type="term" value="F:chitin binding"/>
    <property type="evidence" value="ECO:0007669"/>
    <property type="project" value="UniProtKB-KW"/>
</dbReference>
<dbReference type="AlphaFoldDB" id="A0AAD7TWK0"/>
<dbReference type="InterPro" id="IPR036779">
    <property type="entry name" value="LysM_dom_sf"/>
</dbReference>
<dbReference type="CDD" id="cd00118">
    <property type="entry name" value="LysM"/>
    <property type="match status" value="2"/>
</dbReference>
<dbReference type="InterPro" id="IPR018392">
    <property type="entry name" value="LysM"/>
</dbReference>
<dbReference type="SUPFAM" id="SSF54106">
    <property type="entry name" value="LysM domain"/>
    <property type="match status" value="2"/>
</dbReference>
<evidence type="ECO:0000313" key="6">
    <source>
        <dbReference type="Proteomes" id="UP001215151"/>
    </source>
</evidence>
<evidence type="ECO:0000256" key="1">
    <source>
        <dbReference type="ARBA" id="ARBA00022669"/>
    </source>
</evidence>
<evidence type="ECO:0000256" key="3">
    <source>
        <dbReference type="SAM" id="SignalP"/>
    </source>
</evidence>
<dbReference type="EMBL" id="JAPEVG010000080">
    <property type="protein sequence ID" value="KAJ8487354.1"/>
    <property type="molecule type" value="Genomic_DNA"/>
</dbReference>
<evidence type="ECO:0000313" key="5">
    <source>
        <dbReference type="EMBL" id="KAJ8487354.1"/>
    </source>
</evidence>
<keyword evidence="1" id="KW-0147">Chitin-binding</keyword>
<name>A0AAD7TWK0_9APHY</name>
<proteinExistence type="predicted"/>
<keyword evidence="2" id="KW-0843">Virulence</keyword>
<protein>
    <recommendedName>
        <fullName evidence="4">LysM domain-containing protein</fullName>
    </recommendedName>
</protein>
<dbReference type="PROSITE" id="PS51257">
    <property type="entry name" value="PROKAR_LIPOPROTEIN"/>
    <property type="match status" value="1"/>
</dbReference>
<reference evidence="5" key="1">
    <citation type="submission" date="2022-11" db="EMBL/GenBank/DDBJ databases">
        <title>Genome Sequence of Cubamyces cubensis.</title>
        <authorList>
            <person name="Buettner E."/>
        </authorList>
    </citation>
    <scope>NUCLEOTIDE SEQUENCE</scope>
    <source>
        <strain evidence="5">MPL-01</strain>
    </source>
</reference>
<dbReference type="Proteomes" id="UP001215151">
    <property type="component" value="Unassembled WGS sequence"/>
</dbReference>
<dbReference type="InterPro" id="IPR052210">
    <property type="entry name" value="LysM1-like"/>
</dbReference>
<accession>A0AAD7TWK0</accession>
<feature type="domain" description="LysM" evidence="4">
    <location>
        <begin position="29"/>
        <end position="76"/>
    </location>
</feature>
<dbReference type="Pfam" id="PF01476">
    <property type="entry name" value="LysM"/>
    <property type="match status" value="2"/>
</dbReference>
<gene>
    <name evidence="5" type="ORF">ONZ51_g4225</name>
</gene>
<dbReference type="PANTHER" id="PTHR34997">
    <property type="entry name" value="AM15"/>
    <property type="match status" value="1"/>
</dbReference>